<dbReference type="Proteomes" id="UP001187192">
    <property type="component" value="Unassembled WGS sequence"/>
</dbReference>
<keyword evidence="2" id="KW-1185">Reference proteome</keyword>
<accession>A0AA88IZS2</accession>
<proteinExistence type="predicted"/>
<dbReference type="AlphaFoldDB" id="A0AA88IZS2"/>
<sequence>MEWWRTIGTLPRETSWKTYYYDITHSFQVDEPSIATPLAIPTLLPPQPAISFMTTRLVVMQALRWKAREGEELESYLQCFINEMVNAYPIPLTKEEQCFHF</sequence>
<reference evidence="1" key="1">
    <citation type="submission" date="2023-07" db="EMBL/GenBank/DDBJ databases">
        <title>draft genome sequence of fig (Ficus carica).</title>
        <authorList>
            <person name="Takahashi T."/>
            <person name="Nishimura K."/>
        </authorList>
    </citation>
    <scope>NUCLEOTIDE SEQUENCE</scope>
</reference>
<dbReference type="EMBL" id="BTGU01000083">
    <property type="protein sequence ID" value="GMN59059.1"/>
    <property type="molecule type" value="Genomic_DNA"/>
</dbReference>
<gene>
    <name evidence="1" type="ORF">TIFTF001_028155</name>
</gene>
<evidence type="ECO:0000313" key="1">
    <source>
        <dbReference type="EMBL" id="GMN59059.1"/>
    </source>
</evidence>
<comment type="caution">
    <text evidence="1">The sequence shown here is derived from an EMBL/GenBank/DDBJ whole genome shotgun (WGS) entry which is preliminary data.</text>
</comment>
<name>A0AA88IZS2_FICCA</name>
<evidence type="ECO:0000313" key="2">
    <source>
        <dbReference type="Proteomes" id="UP001187192"/>
    </source>
</evidence>
<protein>
    <submittedName>
        <fullName evidence="1">Uncharacterized protein</fullName>
    </submittedName>
</protein>
<organism evidence="1 2">
    <name type="scientific">Ficus carica</name>
    <name type="common">Common fig</name>
    <dbReference type="NCBI Taxonomy" id="3494"/>
    <lineage>
        <taxon>Eukaryota</taxon>
        <taxon>Viridiplantae</taxon>
        <taxon>Streptophyta</taxon>
        <taxon>Embryophyta</taxon>
        <taxon>Tracheophyta</taxon>
        <taxon>Spermatophyta</taxon>
        <taxon>Magnoliopsida</taxon>
        <taxon>eudicotyledons</taxon>
        <taxon>Gunneridae</taxon>
        <taxon>Pentapetalae</taxon>
        <taxon>rosids</taxon>
        <taxon>fabids</taxon>
        <taxon>Rosales</taxon>
        <taxon>Moraceae</taxon>
        <taxon>Ficeae</taxon>
        <taxon>Ficus</taxon>
    </lineage>
</organism>